<keyword evidence="11" id="KW-0539">Nucleus</keyword>
<dbReference type="OrthoDB" id="787137at2759"/>
<dbReference type="Gene3D" id="2.30.30.140">
    <property type="match status" value="1"/>
</dbReference>
<dbReference type="GO" id="GO:0006355">
    <property type="term" value="P:regulation of DNA-templated transcription"/>
    <property type="evidence" value="ECO:0007669"/>
    <property type="project" value="InterPro"/>
</dbReference>
<dbReference type="PANTHER" id="PTHR10615">
    <property type="entry name" value="HISTONE ACETYLTRANSFERASE"/>
    <property type="match status" value="1"/>
</dbReference>
<dbReference type="STRING" id="930992.A0A0D0B1G8"/>
<keyword evidence="17" id="KW-1185">Reference proteome</keyword>
<dbReference type="HOGENOM" id="CLU_011815_7_1_1"/>
<name>A0A0D0B1G8_9AGAM</name>
<evidence type="ECO:0000256" key="5">
    <source>
        <dbReference type="ARBA" id="ARBA00022723"/>
    </source>
</evidence>
<evidence type="ECO:0000256" key="11">
    <source>
        <dbReference type="ARBA" id="ARBA00023242"/>
    </source>
</evidence>
<dbReference type="InParanoid" id="A0A0D0B1G8"/>
<organism evidence="16 17">
    <name type="scientific">Suillus luteus UH-Slu-Lm8-n1</name>
    <dbReference type="NCBI Taxonomy" id="930992"/>
    <lineage>
        <taxon>Eukaryota</taxon>
        <taxon>Fungi</taxon>
        <taxon>Dikarya</taxon>
        <taxon>Basidiomycota</taxon>
        <taxon>Agaricomycotina</taxon>
        <taxon>Agaricomycetes</taxon>
        <taxon>Agaricomycetidae</taxon>
        <taxon>Boletales</taxon>
        <taxon>Suillineae</taxon>
        <taxon>Suillaceae</taxon>
        <taxon>Suillus</taxon>
    </lineage>
</organism>
<proteinExistence type="inferred from homology"/>
<accession>A0A0D0B1G8</accession>
<dbReference type="AlphaFoldDB" id="A0A0D0B1G8"/>
<evidence type="ECO:0000256" key="1">
    <source>
        <dbReference type="ARBA" id="ARBA00004123"/>
    </source>
</evidence>
<sequence length="500" mass="56134">MTESTSTPARLQNTSYIVNKNGADQLVNILQRRPDGQVYVHYDGFDKRLDEWIPGTSLKPVNESARKRRRGTPSPTPTESETQPDPLMTEEEFDIKHHKQITAQRNFDKVNFGQWRIKTWYFSPYPLTDSELEDSTGLPGGSASTSKIPGVNRATVRSHGRTSDLLAGGLTRSHLSGEKSTLWVCDRCFKYMAEGAAWEMHIKHCDRRHPPGRKVYQRGAHIIWEVDGAKDKLYCQNLSLFGKLFIDVKTLFFDCDNFLFYILTDADSQRDHVLGFFSKEKISYDDYNLACIIVLPPYQRKGYGMLMIEFSYEVSRRGGKIGTPERPLSDLGLRSYLTYWVATLIRFFRRLLSVLPPDRPTITSSGRLPDLTGVLPPPSEDANSRKKRAKGWDGETPDSNSTFTTPNGLDDTIAAMRTVLTVSNPDGSATSHVVVRSTLAEIALATNLRIEDAAFALNECGLLGSTLEGVVGITREMVEAVAKERNVKRMCLDPAHVMLT</sequence>
<keyword evidence="10" id="KW-0804">Transcription</keyword>
<evidence type="ECO:0000313" key="17">
    <source>
        <dbReference type="Proteomes" id="UP000054485"/>
    </source>
</evidence>
<dbReference type="CDD" id="cd04301">
    <property type="entry name" value="NAT_SF"/>
    <property type="match status" value="1"/>
</dbReference>
<keyword evidence="8" id="KW-0007">Acetylation</keyword>
<dbReference type="Gene3D" id="1.10.10.10">
    <property type="entry name" value="Winged helix-like DNA-binding domain superfamily/Winged helix DNA-binding domain"/>
    <property type="match status" value="1"/>
</dbReference>
<dbReference type="GO" id="GO:0035267">
    <property type="term" value="C:NuA4 histone acetyltransferase complex"/>
    <property type="evidence" value="ECO:0007669"/>
    <property type="project" value="TreeGrafter"/>
</dbReference>
<dbReference type="InterPro" id="IPR040706">
    <property type="entry name" value="Zf-MYST"/>
</dbReference>
<dbReference type="InterPro" id="IPR025995">
    <property type="entry name" value="Tudor-knot"/>
</dbReference>
<dbReference type="EC" id="2.3.1.48" evidence="3"/>
<keyword evidence="9" id="KW-0805">Transcription regulation</keyword>
<evidence type="ECO:0000256" key="3">
    <source>
        <dbReference type="ARBA" id="ARBA00013184"/>
    </source>
</evidence>
<dbReference type="InterPro" id="IPR016181">
    <property type="entry name" value="Acyl_CoA_acyltransferase"/>
</dbReference>
<dbReference type="InterPro" id="IPR050603">
    <property type="entry name" value="MYST_HAT"/>
</dbReference>
<reference evidence="17" key="2">
    <citation type="submission" date="2015-01" db="EMBL/GenBank/DDBJ databases">
        <title>Evolutionary Origins and Diversification of the Mycorrhizal Mutualists.</title>
        <authorList>
            <consortium name="DOE Joint Genome Institute"/>
            <consortium name="Mycorrhizal Genomics Consortium"/>
            <person name="Kohler A."/>
            <person name="Kuo A."/>
            <person name="Nagy L.G."/>
            <person name="Floudas D."/>
            <person name="Copeland A."/>
            <person name="Barry K.W."/>
            <person name="Cichocki N."/>
            <person name="Veneault-Fourrey C."/>
            <person name="LaButti K."/>
            <person name="Lindquist E.A."/>
            <person name="Lipzen A."/>
            <person name="Lundell T."/>
            <person name="Morin E."/>
            <person name="Murat C."/>
            <person name="Riley R."/>
            <person name="Ohm R."/>
            <person name="Sun H."/>
            <person name="Tunlid A."/>
            <person name="Henrissat B."/>
            <person name="Grigoriev I.V."/>
            <person name="Hibbett D.S."/>
            <person name="Martin F."/>
        </authorList>
    </citation>
    <scope>NUCLEOTIDE SEQUENCE [LARGE SCALE GENOMIC DNA]</scope>
    <source>
        <strain evidence="17">UH-Slu-Lm8-n1</strain>
    </source>
</reference>
<keyword evidence="12" id="KW-0012">Acyltransferase</keyword>
<dbReference type="SUPFAM" id="SSF54160">
    <property type="entry name" value="Chromo domain-like"/>
    <property type="match status" value="1"/>
</dbReference>
<feature type="domain" description="MYST-type HAT" evidence="15">
    <location>
        <begin position="102"/>
        <end position="500"/>
    </location>
</feature>
<dbReference type="SUPFAM" id="SSF55729">
    <property type="entry name" value="Acyl-CoA N-acyltransferases (Nat)"/>
    <property type="match status" value="1"/>
</dbReference>
<dbReference type="GO" id="GO:0046972">
    <property type="term" value="F:histone H4K16 acetyltransferase activity"/>
    <property type="evidence" value="ECO:0007669"/>
    <property type="project" value="TreeGrafter"/>
</dbReference>
<protein>
    <recommendedName>
        <fullName evidence="3">histone acetyltransferase</fullName>
        <ecNumber evidence="3">2.3.1.48</ecNumber>
    </recommendedName>
</protein>
<evidence type="ECO:0000256" key="4">
    <source>
        <dbReference type="ARBA" id="ARBA00022679"/>
    </source>
</evidence>
<comment type="subcellular location">
    <subcellularLocation>
        <location evidence="1">Nucleus</location>
    </subcellularLocation>
</comment>
<dbReference type="GO" id="GO:0008270">
    <property type="term" value="F:zinc ion binding"/>
    <property type="evidence" value="ECO:0007669"/>
    <property type="project" value="UniProtKB-KW"/>
</dbReference>
<evidence type="ECO:0000256" key="7">
    <source>
        <dbReference type="ARBA" id="ARBA00022833"/>
    </source>
</evidence>
<keyword evidence="7" id="KW-0862">Zinc</keyword>
<evidence type="ECO:0000256" key="6">
    <source>
        <dbReference type="ARBA" id="ARBA00022771"/>
    </source>
</evidence>
<keyword evidence="6" id="KW-0863">Zinc-finger</keyword>
<dbReference type="EMBL" id="KN835203">
    <property type="protein sequence ID" value="KIK43859.1"/>
    <property type="molecule type" value="Genomic_DNA"/>
</dbReference>
<evidence type="ECO:0000256" key="2">
    <source>
        <dbReference type="ARBA" id="ARBA00010107"/>
    </source>
</evidence>
<keyword evidence="4" id="KW-0808">Transferase</keyword>
<evidence type="ECO:0000256" key="8">
    <source>
        <dbReference type="ARBA" id="ARBA00022990"/>
    </source>
</evidence>
<gene>
    <name evidence="16" type="ORF">CY34DRAFT_23359</name>
</gene>
<evidence type="ECO:0000256" key="10">
    <source>
        <dbReference type="ARBA" id="ARBA00023163"/>
    </source>
</evidence>
<dbReference type="InterPro" id="IPR016197">
    <property type="entry name" value="Chromo-like_dom_sf"/>
</dbReference>
<dbReference type="Pfam" id="PF11717">
    <property type="entry name" value="Tudor-knot"/>
    <property type="match status" value="1"/>
</dbReference>
<dbReference type="GO" id="GO:0005634">
    <property type="term" value="C:nucleus"/>
    <property type="evidence" value="ECO:0007669"/>
    <property type="project" value="UniProtKB-SubCell"/>
</dbReference>
<evidence type="ECO:0000256" key="13">
    <source>
        <dbReference type="PIRSR" id="PIRSR602717-51"/>
    </source>
</evidence>
<feature type="compositionally biased region" description="Polar residues" evidence="14">
    <location>
        <begin position="397"/>
        <end position="407"/>
    </location>
</feature>
<dbReference type="PROSITE" id="PS51726">
    <property type="entry name" value="MYST_HAT"/>
    <property type="match status" value="1"/>
</dbReference>
<evidence type="ECO:0000256" key="9">
    <source>
        <dbReference type="ARBA" id="ARBA00023015"/>
    </source>
</evidence>
<dbReference type="Pfam" id="PF17772">
    <property type="entry name" value="zf-MYST"/>
    <property type="match status" value="1"/>
</dbReference>
<reference evidence="16 17" key="1">
    <citation type="submission" date="2014-04" db="EMBL/GenBank/DDBJ databases">
        <authorList>
            <consortium name="DOE Joint Genome Institute"/>
            <person name="Kuo A."/>
            <person name="Ruytinx J."/>
            <person name="Rineau F."/>
            <person name="Colpaert J."/>
            <person name="Kohler A."/>
            <person name="Nagy L.G."/>
            <person name="Floudas D."/>
            <person name="Copeland A."/>
            <person name="Barry K.W."/>
            <person name="Cichocki N."/>
            <person name="Veneault-Fourrey C."/>
            <person name="LaButti K."/>
            <person name="Lindquist E.A."/>
            <person name="Lipzen A."/>
            <person name="Lundell T."/>
            <person name="Morin E."/>
            <person name="Murat C."/>
            <person name="Sun H."/>
            <person name="Tunlid A."/>
            <person name="Henrissat B."/>
            <person name="Grigoriev I.V."/>
            <person name="Hibbett D.S."/>
            <person name="Martin F."/>
            <person name="Nordberg H.P."/>
            <person name="Cantor M.N."/>
            <person name="Hua S.X."/>
        </authorList>
    </citation>
    <scope>NUCLEOTIDE SEQUENCE [LARGE SCALE GENOMIC DNA]</scope>
    <source>
        <strain evidence="16 17">UH-Slu-Lm8-n1</strain>
    </source>
</reference>
<evidence type="ECO:0000259" key="15">
    <source>
        <dbReference type="PROSITE" id="PS51726"/>
    </source>
</evidence>
<feature type="region of interest" description="Disordered" evidence="14">
    <location>
        <begin position="55"/>
        <end position="87"/>
    </location>
</feature>
<evidence type="ECO:0000313" key="16">
    <source>
        <dbReference type="EMBL" id="KIK43859.1"/>
    </source>
</evidence>
<feature type="active site" description="Proton donor/acceptor" evidence="13">
    <location>
        <position position="325"/>
    </location>
</feature>
<dbReference type="InterPro" id="IPR002717">
    <property type="entry name" value="HAT_MYST-type"/>
</dbReference>
<dbReference type="PANTHER" id="PTHR10615:SF219">
    <property type="entry name" value="HISTONE ACETYLTRANSFERASE KAT5"/>
    <property type="match status" value="1"/>
</dbReference>
<feature type="region of interest" description="Disordered" evidence="14">
    <location>
        <begin position="365"/>
        <end position="408"/>
    </location>
</feature>
<keyword evidence="5" id="KW-0479">Metal-binding</keyword>
<dbReference type="Pfam" id="PF01853">
    <property type="entry name" value="MOZ_SAS"/>
    <property type="match status" value="1"/>
</dbReference>
<evidence type="ECO:0000256" key="14">
    <source>
        <dbReference type="SAM" id="MobiDB-lite"/>
    </source>
</evidence>
<dbReference type="Proteomes" id="UP000054485">
    <property type="component" value="Unassembled WGS sequence"/>
</dbReference>
<dbReference type="InterPro" id="IPR036388">
    <property type="entry name" value="WH-like_DNA-bd_sf"/>
</dbReference>
<dbReference type="Gene3D" id="3.30.60.60">
    <property type="entry name" value="N-acetyl transferase-like"/>
    <property type="match status" value="1"/>
</dbReference>
<evidence type="ECO:0000256" key="12">
    <source>
        <dbReference type="ARBA" id="ARBA00023315"/>
    </source>
</evidence>
<dbReference type="Gene3D" id="3.40.630.30">
    <property type="match status" value="1"/>
</dbReference>
<comment type="similarity">
    <text evidence="2">Belongs to the MYST (SAS/MOZ) family.</text>
</comment>